<reference evidence="2 3" key="1">
    <citation type="submission" date="2014-08" db="EMBL/GenBank/DDBJ databases">
        <title>Porphyromonas gingivicanis strain:COT-022_OH1391 Genome sequencing.</title>
        <authorList>
            <person name="Wallis C."/>
            <person name="Deusch O."/>
            <person name="O'Flynn C."/>
            <person name="Davis I."/>
            <person name="Jospin G."/>
            <person name="Darling A.E."/>
            <person name="Coil D.A."/>
            <person name="Alexiev A."/>
            <person name="Horsfall A."/>
            <person name="Kirkwood N."/>
            <person name="Harris S."/>
            <person name="Eisen J.A."/>
        </authorList>
    </citation>
    <scope>NUCLEOTIDE SEQUENCE [LARGE SCALE GENOMIC DNA]</scope>
    <source>
        <strain evidence="3">COT-022 OH1391</strain>
    </source>
</reference>
<evidence type="ECO:0000313" key="2">
    <source>
        <dbReference type="EMBL" id="KGN98222.1"/>
    </source>
</evidence>
<feature type="transmembrane region" description="Helical" evidence="1">
    <location>
        <begin position="7"/>
        <end position="27"/>
    </location>
</feature>
<dbReference type="Proteomes" id="UP000030134">
    <property type="component" value="Unassembled WGS sequence"/>
</dbReference>
<organism evidence="2 3">
    <name type="scientific">Porphyromonas gingivicanis</name>
    <dbReference type="NCBI Taxonomy" id="266762"/>
    <lineage>
        <taxon>Bacteria</taxon>
        <taxon>Pseudomonadati</taxon>
        <taxon>Bacteroidota</taxon>
        <taxon>Bacteroidia</taxon>
        <taxon>Bacteroidales</taxon>
        <taxon>Porphyromonadaceae</taxon>
        <taxon>Porphyromonas</taxon>
    </lineage>
</organism>
<keyword evidence="1" id="KW-0812">Transmembrane</keyword>
<evidence type="ECO:0000256" key="1">
    <source>
        <dbReference type="SAM" id="Phobius"/>
    </source>
</evidence>
<dbReference type="EMBL" id="JQZW01000008">
    <property type="protein sequence ID" value="KGN98222.1"/>
    <property type="molecule type" value="Genomic_DNA"/>
</dbReference>
<accession>A0A0A2G713</accession>
<dbReference type="STRING" id="266762.HQ36_04785"/>
<comment type="caution">
    <text evidence="2">The sequence shown here is derived from an EMBL/GenBank/DDBJ whole genome shotgun (WGS) entry which is preliminary data.</text>
</comment>
<dbReference type="AlphaFoldDB" id="A0A0A2G713"/>
<gene>
    <name evidence="2" type="ORF">HQ36_04785</name>
</gene>
<protein>
    <submittedName>
        <fullName evidence="2">Uncharacterized protein</fullName>
    </submittedName>
</protein>
<dbReference type="OrthoDB" id="1014758at2"/>
<feature type="transmembrane region" description="Helical" evidence="1">
    <location>
        <begin position="33"/>
        <end position="50"/>
    </location>
</feature>
<keyword evidence="1" id="KW-1133">Transmembrane helix</keyword>
<dbReference type="RefSeq" id="WP_025842303.1">
    <property type="nucleotide sequence ID" value="NZ_JQZW01000008.1"/>
</dbReference>
<sequence>MSPKMHNLLYMASTLLLLLALLLIIIFEITWGRYVLLVGALGYLLAMLSYAPSQGSLRFRRLVRMGHFSAMLWMASGIALLLNSSLWAIFAGVACLFMIYSNIMITFSKEKRKE</sequence>
<keyword evidence="3" id="KW-1185">Reference proteome</keyword>
<proteinExistence type="predicted"/>
<name>A0A0A2G713_9PORP</name>
<feature type="transmembrane region" description="Helical" evidence="1">
    <location>
        <begin position="87"/>
        <end position="107"/>
    </location>
</feature>
<keyword evidence="1" id="KW-0472">Membrane</keyword>
<feature type="transmembrane region" description="Helical" evidence="1">
    <location>
        <begin position="62"/>
        <end position="81"/>
    </location>
</feature>
<evidence type="ECO:0000313" key="3">
    <source>
        <dbReference type="Proteomes" id="UP000030134"/>
    </source>
</evidence>